<proteinExistence type="predicted"/>
<feature type="region of interest" description="Disordered" evidence="1">
    <location>
        <begin position="34"/>
        <end position="53"/>
    </location>
</feature>
<evidence type="ECO:0000256" key="1">
    <source>
        <dbReference type="SAM" id="MobiDB-lite"/>
    </source>
</evidence>
<comment type="caution">
    <text evidence="2">The sequence shown here is derived from an EMBL/GenBank/DDBJ whole genome shotgun (WGS) entry which is preliminary data.</text>
</comment>
<sequence>SLRLQTLVLMPQRLPYISSLLSGRSAQRAAAEWTRKHMNERRRADRCQGSSPRQISRSIASLCSDSSASSTTHQPQLICIGDLGSLKQYVIVAKNDQVTIPLDDGLTCAVDKLFKLYWVCNLSYPPQLCPVFTFFEYIYDLPFSTQRKAKVLELIAQLKACK</sequence>
<evidence type="ECO:0000313" key="3">
    <source>
        <dbReference type="Proteomes" id="UP001476798"/>
    </source>
</evidence>
<gene>
    <name evidence="2" type="ORF">GOODEAATRI_029627</name>
</gene>
<reference evidence="2 3" key="1">
    <citation type="submission" date="2021-06" db="EMBL/GenBank/DDBJ databases">
        <authorList>
            <person name="Palmer J.M."/>
        </authorList>
    </citation>
    <scope>NUCLEOTIDE SEQUENCE [LARGE SCALE GENOMIC DNA]</scope>
    <source>
        <strain evidence="2 3">GA_2019</strain>
        <tissue evidence="2">Muscle</tissue>
    </source>
</reference>
<dbReference type="Proteomes" id="UP001476798">
    <property type="component" value="Unassembled WGS sequence"/>
</dbReference>
<protein>
    <submittedName>
        <fullName evidence="2">Uncharacterized protein</fullName>
    </submittedName>
</protein>
<name>A0ABV0MWH1_9TELE</name>
<keyword evidence="3" id="KW-1185">Reference proteome</keyword>
<dbReference type="EMBL" id="JAHRIO010014431">
    <property type="protein sequence ID" value="MEQ2163395.1"/>
    <property type="molecule type" value="Genomic_DNA"/>
</dbReference>
<feature type="compositionally biased region" description="Basic and acidic residues" evidence="1">
    <location>
        <begin position="34"/>
        <end position="46"/>
    </location>
</feature>
<feature type="non-terminal residue" evidence="2">
    <location>
        <position position="1"/>
    </location>
</feature>
<organism evidence="2 3">
    <name type="scientific">Goodea atripinnis</name>
    <dbReference type="NCBI Taxonomy" id="208336"/>
    <lineage>
        <taxon>Eukaryota</taxon>
        <taxon>Metazoa</taxon>
        <taxon>Chordata</taxon>
        <taxon>Craniata</taxon>
        <taxon>Vertebrata</taxon>
        <taxon>Euteleostomi</taxon>
        <taxon>Actinopterygii</taxon>
        <taxon>Neopterygii</taxon>
        <taxon>Teleostei</taxon>
        <taxon>Neoteleostei</taxon>
        <taxon>Acanthomorphata</taxon>
        <taxon>Ovalentaria</taxon>
        <taxon>Atherinomorphae</taxon>
        <taxon>Cyprinodontiformes</taxon>
        <taxon>Goodeidae</taxon>
        <taxon>Goodea</taxon>
    </lineage>
</organism>
<evidence type="ECO:0000313" key="2">
    <source>
        <dbReference type="EMBL" id="MEQ2163395.1"/>
    </source>
</evidence>
<accession>A0ABV0MWH1</accession>